<keyword evidence="3" id="KW-1185">Reference proteome</keyword>
<dbReference type="AlphaFoldDB" id="A0A1L9RND4"/>
<dbReference type="RefSeq" id="XP_040690079.1">
    <property type="nucleotide sequence ID" value="XM_040831873.1"/>
</dbReference>
<organism evidence="2 3">
    <name type="scientific">Aspergillus wentii DTO 134E9</name>
    <dbReference type="NCBI Taxonomy" id="1073089"/>
    <lineage>
        <taxon>Eukaryota</taxon>
        <taxon>Fungi</taxon>
        <taxon>Dikarya</taxon>
        <taxon>Ascomycota</taxon>
        <taxon>Pezizomycotina</taxon>
        <taxon>Eurotiomycetes</taxon>
        <taxon>Eurotiomycetidae</taxon>
        <taxon>Eurotiales</taxon>
        <taxon>Aspergillaceae</taxon>
        <taxon>Aspergillus</taxon>
        <taxon>Aspergillus subgen. Cremei</taxon>
    </lineage>
</organism>
<keyword evidence="1" id="KW-0732">Signal</keyword>
<evidence type="ECO:0000313" key="3">
    <source>
        <dbReference type="Proteomes" id="UP000184383"/>
    </source>
</evidence>
<name>A0A1L9RND4_ASPWE</name>
<dbReference type="GeneID" id="63747721"/>
<gene>
    <name evidence="2" type="ORF">ASPWEDRAFT_181420</name>
</gene>
<reference evidence="3" key="1">
    <citation type="journal article" date="2017" name="Genome Biol.">
        <title>Comparative genomics reveals high biological diversity and specific adaptations in the industrially and medically important fungal genus Aspergillus.</title>
        <authorList>
            <person name="de Vries R.P."/>
            <person name="Riley R."/>
            <person name="Wiebenga A."/>
            <person name="Aguilar-Osorio G."/>
            <person name="Amillis S."/>
            <person name="Uchima C.A."/>
            <person name="Anderluh G."/>
            <person name="Asadollahi M."/>
            <person name="Askin M."/>
            <person name="Barry K."/>
            <person name="Battaglia E."/>
            <person name="Bayram O."/>
            <person name="Benocci T."/>
            <person name="Braus-Stromeyer S.A."/>
            <person name="Caldana C."/>
            <person name="Canovas D."/>
            <person name="Cerqueira G.C."/>
            <person name="Chen F."/>
            <person name="Chen W."/>
            <person name="Choi C."/>
            <person name="Clum A."/>
            <person name="Dos Santos R.A."/>
            <person name="Damasio A.R."/>
            <person name="Diallinas G."/>
            <person name="Emri T."/>
            <person name="Fekete E."/>
            <person name="Flipphi M."/>
            <person name="Freyberg S."/>
            <person name="Gallo A."/>
            <person name="Gournas C."/>
            <person name="Habgood R."/>
            <person name="Hainaut M."/>
            <person name="Harispe M.L."/>
            <person name="Henrissat B."/>
            <person name="Hilden K.S."/>
            <person name="Hope R."/>
            <person name="Hossain A."/>
            <person name="Karabika E."/>
            <person name="Karaffa L."/>
            <person name="Karanyi Z."/>
            <person name="Krasevec N."/>
            <person name="Kuo A."/>
            <person name="Kusch H."/>
            <person name="LaButti K."/>
            <person name="Lagendijk E.L."/>
            <person name="Lapidus A."/>
            <person name="Levasseur A."/>
            <person name="Lindquist E."/>
            <person name="Lipzen A."/>
            <person name="Logrieco A.F."/>
            <person name="MacCabe A."/>
            <person name="Maekelae M.R."/>
            <person name="Malavazi I."/>
            <person name="Melin P."/>
            <person name="Meyer V."/>
            <person name="Mielnichuk N."/>
            <person name="Miskei M."/>
            <person name="Molnar A.P."/>
            <person name="Mule G."/>
            <person name="Ngan C.Y."/>
            <person name="Orejas M."/>
            <person name="Orosz E."/>
            <person name="Ouedraogo J.P."/>
            <person name="Overkamp K.M."/>
            <person name="Park H.-S."/>
            <person name="Perrone G."/>
            <person name="Piumi F."/>
            <person name="Punt P.J."/>
            <person name="Ram A.F."/>
            <person name="Ramon A."/>
            <person name="Rauscher S."/>
            <person name="Record E."/>
            <person name="Riano-Pachon D.M."/>
            <person name="Robert V."/>
            <person name="Roehrig J."/>
            <person name="Ruller R."/>
            <person name="Salamov A."/>
            <person name="Salih N.S."/>
            <person name="Samson R.A."/>
            <person name="Sandor E."/>
            <person name="Sanguinetti M."/>
            <person name="Schuetze T."/>
            <person name="Sepcic K."/>
            <person name="Shelest E."/>
            <person name="Sherlock G."/>
            <person name="Sophianopoulou V."/>
            <person name="Squina F.M."/>
            <person name="Sun H."/>
            <person name="Susca A."/>
            <person name="Todd R.B."/>
            <person name="Tsang A."/>
            <person name="Unkles S.E."/>
            <person name="van de Wiele N."/>
            <person name="van Rossen-Uffink D."/>
            <person name="Oliveira J.V."/>
            <person name="Vesth T.C."/>
            <person name="Visser J."/>
            <person name="Yu J.-H."/>
            <person name="Zhou M."/>
            <person name="Andersen M.R."/>
            <person name="Archer D.B."/>
            <person name="Baker S.E."/>
            <person name="Benoit I."/>
            <person name="Brakhage A.A."/>
            <person name="Braus G.H."/>
            <person name="Fischer R."/>
            <person name="Frisvad J.C."/>
            <person name="Goldman G.H."/>
            <person name="Houbraken J."/>
            <person name="Oakley B."/>
            <person name="Pocsi I."/>
            <person name="Scazzocchio C."/>
            <person name="Seiboth B."/>
            <person name="vanKuyk P.A."/>
            <person name="Wortman J."/>
            <person name="Dyer P.S."/>
            <person name="Grigoriev I.V."/>
        </authorList>
    </citation>
    <scope>NUCLEOTIDE SEQUENCE [LARGE SCALE GENOMIC DNA]</scope>
    <source>
        <strain evidence="3">DTO 134E9</strain>
    </source>
</reference>
<dbReference type="Proteomes" id="UP000184383">
    <property type="component" value="Unassembled WGS sequence"/>
</dbReference>
<evidence type="ECO:0000313" key="2">
    <source>
        <dbReference type="EMBL" id="OJJ36403.1"/>
    </source>
</evidence>
<feature type="signal peptide" evidence="1">
    <location>
        <begin position="1"/>
        <end position="15"/>
    </location>
</feature>
<feature type="chain" id="PRO_5013222481" evidence="1">
    <location>
        <begin position="16"/>
        <end position="200"/>
    </location>
</feature>
<dbReference type="EMBL" id="KV878211">
    <property type="protein sequence ID" value="OJJ36403.1"/>
    <property type="molecule type" value="Genomic_DNA"/>
</dbReference>
<sequence length="200" mass="20944">MKLLSFLPFLAFASAVPFGINHNQPKCNPHEPKYKTLSKKITNGPSSVMAVACRPEIDDCTLSTSEAYSVSVAVTVGIDLGVNTKTASAGIGASVSYSTSRITTDTGAATCPKGGWTCGLAITPSVLEVHGNLDYTSPVANPCLTPKPKSGDYTVQYPMKDSQGKPRITVWACACPDRKGWADKGAPKKCPANCGGAIME</sequence>
<dbReference type="OrthoDB" id="3534704at2759"/>
<dbReference type="VEuPathDB" id="FungiDB:ASPWEDRAFT_181420"/>
<evidence type="ECO:0000256" key="1">
    <source>
        <dbReference type="SAM" id="SignalP"/>
    </source>
</evidence>
<protein>
    <submittedName>
        <fullName evidence="2">Uncharacterized protein</fullName>
    </submittedName>
</protein>
<proteinExistence type="predicted"/>
<accession>A0A1L9RND4</accession>